<dbReference type="OrthoDB" id="6509908at2759"/>
<evidence type="ECO:0000313" key="2">
    <source>
        <dbReference type="EMBL" id="OCT51301.1"/>
    </source>
</evidence>
<evidence type="ECO:0000256" key="1">
    <source>
        <dbReference type="SAM" id="Phobius"/>
    </source>
</evidence>
<gene>
    <name evidence="2" type="ORF">CLCR_09318</name>
</gene>
<dbReference type="VEuPathDB" id="FungiDB:CLCR_09318"/>
<keyword evidence="1" id="KW-0472">Membrane</keyword>
<dbReference type="Proteomes" id="UP000094526">
    <property type="component" value="Unassembled WGS sequence"/>
</dbReference>
<proteinExistence type="predicted"/>
<keyword evidence="1" id="KW-0812">Transmembrane</keyword>
<dbReference type="AlphaFoldDB" id="A0A1C1CS45"/>
<comment type="caution">
    <text evidence="2">The sequence shown here is derived from an EMBL/GenBank/DDBJ whole genome shotgun (WGS) entry which is preliminary data.</text>
</comment>
<keyword evidence="3" id="KW-1185">Reference proteome</keyword>
<organism evidence="2 3">
    <name type="scientific">Cladophialophora carrionii</name>
    <dbReference type="NCBI Taxonomy" id="86049"/>
    <lineage>
        <taxon>Eukaryota</taxon>
        <taxon>Fungi</taxon>
        <taxon>Dikarya</taxon>
        <taxon>Ascomycota</taxon>
        <taxon>Pezizomycotina</taxon>
        <taxon>Eurotiomycetes</taxon>
        <taxon>Chaetothyriomycetidae</taxon>
        <taxon>Chaetothyriales</taxon>
        <taxon>Herpotrichiellaceae</taxon>
        <taxon>Cladophialophora</taxon>
    </lineage>
</organism>
<accession>A0A1C1CS45</accession>
<sequence length="105" mass="11647">MLFALSTLLGFIGSMTVLFCVLDYAQNRDLTSDFMAFYTVSVHEVDILFPPYYRANIISDRAGPFNILAPRALLTGMLLLSMNLISCAAPMYILMALCRFFSGAS</sequence>
<protein>
    <submittedName>
        <fullName evidence="2">Uncharacterized protein</fullName>
    </submittedName>
</protein>
<dbReference type="EMBL" id="LGRB01000009">
    <property type="protein sequence ID" value="OCT51301.1"/>
    <property type="molecule type" value="Genomic_DNA"/>
</dbReference>
<name>A0A1C1CS45_9EURO</name>
<evidence type="ECO:0000313" key="3">
    <source>
        <dbReference type="Proteomes" id="UP000094526"/>
    </source>
</evidence>
<feature type="transmembrane region" description="Helical" evidence="1">
    <location>
        <begin position="78"/>
        <end position="101"/>
    </location>
</feature>
<reference evidence="3" key="1">
    <citation type="submission" date="2015-07" db="EMBL/GenBank/DDBJ databases">
        <authorList>
            <person name="Teixeira M.M."/>
            <person name="Souza R.C."/>
            <person name="Almeida L.G."/>
            <person name="Vicente V.A."/>
            <person name="de Hoog S."/>
            <person name="Bocca A.L."/>
            <person name="de Almeida S.R."/>
            <person name="Vasconcelos A.T."/>
            <person name="Felipe M.S."/>
        </authorList>
    </citation>
    <scope>NUCLEOTIDE SEQUENCE [LARGE SCALE GENOMIC DNA]</scope>
    <source>
        <strain evidence="3">KSF</strain>
    </source>
</reference>
<keyword evidence="1" id="KW-1133">Transmembrane helix</keyword>